<feature type="domain" description="UBC core" evidence="2">
    <location>
        <begin position="12"/>
        <end position="146"/>
    </location>
</feature>
<dbReference type="SUPFAM" id="SSF54495">
    <property type="entry name" value="UBC-like"/>
    <property type="match status" value="1"/>
</dbReference>
<dbReference type="RefSeq" id="XP_019751974.1">
    <property type="nucleotide sequence ID" value="XM_019896415.1"/>
</dbReference>
<reference evidence="3" key="2">
    <citation type="submission" date="2025-09" db="UniProtKB">
        <authorList>
            <consortium name="Ensembl"/>
        </authorList>
    </citation>
    <scope>IDENTIFICATION</scope>
</reference>
<keyword evidence="4" id="KW-1185">Reference proteome</keyword>
<dbReference type="AlphaFoldDB" id="A0A3Q2XPE8"/>
<dbReference type="PROSITE" id="PS50127">
    <property type="entry name" value="UBC_2"/>
    <property type="match status" value="1"/>
</dbReference>
<dbReference type="KEGG" id="hcq:109531880"/>
<dbReference type="Ensembl" id="ENSHCOT00000011308.1">
    <property type="protein sequence ID" value="ENSHCOP00000001906.1"/>
    <property type="gene ID" value="ENSHCOG00000002949.1"/>
</dbReference>
<keyword evidence="1" id="KW-0833">Ubl conjugation pathway</keyword>
<sequence>MACPHGTNVVVPRNFRLLEELDDGQKGVGDGTVSWGLVNDDDMTLTHWNATIIGPPKTVYEGRIYCLKIECGPRYPDHPPHVRFLHRINMVGVHSSNGVVDIKALPCLFRWKNSYTLRMVLTELKQHMTMKENYKLSQPPEGQMYN</sequence>
<evidence type="ECO:0000313" key="4">
    <source>
        <dbReference type="Proteomes" id="UP000264820"/>
    </source>
</evidence>
<dbReference type="GeneTree" id="ENSGT00740000115534"/>
<dbReference type="SMART" id="SM00212">
    <property type="entry name" value="UBCc"/>
    <property type="match status" value="1"/>
</dbReference>
<organism evidence="3 4">
    <name type="scientific">Hippocampus comes</name>
    <name type="common">Tiger tail seahorse</name>
    <dbReference type="NCBI Taxonomy" id="109280"/>
    <lineage>
        <taxon>Eukaryota</taxon>
        <taxon>Metazoa</taxon>
        <taxon>Chordata</taxon>
        <taxon>Craniata</taxon>
        <taxon>Vertebrata</taxon>
        <taxon>Euteleostomi</taxon>
        <taxon>Actinopterygii</taxon>
        <taxon>Neopterygii</taxon>
        <taxon>Teleostei</taxon>
        <taxon>Neoteleostei</taxon>
        <taxon>Acanthomorphata</taxon>
        <taxon>Syngnathiaria</taxon>
        <taxon>Syngnathiformes</taxon>
        <taxon>Syngnathoidei</taxon>
        <taxon>Syngnathidae</taxon>
        <taxon>Hippocampus</taxon>
    </lineage>
</organism>
<dbReference type="OrthoDB" id="6508832at2759"/>
<evidence type="ECO:0000259" key="2">
    <source>
        <dbReference type="PROSITE" id="PS50127"/>
    </source>
</evidence>
<name>A0A3Q2XPE8_HIPCM</name>
<evidence type="ECO:0000256" key="1">
    <source>
        <dbReference type="ARBA" id="ARBA00022786"/>
    </source>
</evidence>
<dbReference type="FunFam" id="3.10.110.10:FF:000026">
    <property type="entry name" value="Ubiquitin-conjugating enzyme E2 variant"/>
    <property type="match status" value="1"/>
</dbReference>
<dbReference type="CDD" id="cd23807">
    <property type="entry name" value="UEV_UBE2V"/>
    <property type="match status" value="1"/>
</dbReference>
<dbReference type="Proteomes" id="UP000264820">
    <property type="component" value="Unplaced"/>
</dbReference>
<protein>
    <submittedName>
        <fullName evidence="3">Ubiquitin-conjugating enzyme E2 variant 1</fullName>
    </submittedName>
</protein>
<reference evidence="3" key="1">
    <citation type="submission" date="2025-08" db="UniProtKB">
        <authorList>
            <consortium name="Ensembl"/>
        </authorList>
    </citation>
    <scope>IDENTIFICATION</scope>
</reference>
<accession>A0A3Q2XPE8</accession>
<dbReference type="GeneID" id="109531880"/>
<dbReference type="STRING" id="109280.ENSHCOP00000001906"/>
<dbReference type="Pfam" id="PF00179">
    <property type="entry name" value="UQ_con"/>
    <property type="match status" value="1"/>
</dbReference>
<evidence type="ECO:0000313" key="3">
    <source>
        <dbReference type="Ensembl" id="ENSHCOP00000001906.1"/>
    </source>
</evidence>
<dbReference type="PANTHER" id="PTHR24068">
    <property type="entry name" value="UBIQUITIN-CONJUGATING ENZYME E2"/>
    <property type="match status" value="1"/>
</dbReference>
<dbReference type="Gene3D" id="3.10.110.10">
    <property type="entry name" value="Ubiquitin Conjugating Enzyme"/>
    <property type="match status" value="1"/>
</dbReference>
<proteinExistence type="predicted"/>
<dbReference type="InterPro" id="IPR000608">
    <property type="entry name" value="UBC"/>
</dbReference>
<dbReference type="InterPro" id="IPR016135">
    <property type="entry name" value="UBQ-conjugating_enzyme/RWD"/>
</dbReference>
<dbReference type="OMA" id="FENRMYQ"/>